<keyword evidence="4" id="KW-1185">Reference proteome</keyword>
<gene>
    <name evidence="3" type="ORF">EX30DRAFT_312554</name>
</gene>
<dbReference type="InParanoid" id="A0A4S2MPC8"/>
<evidence type="ECO:0000259" key="2">
    <source>
        <dbReference type="PROSITE" id="PS50181"/>
    </source>
</evidence>
<feature type="domain" description="F-box" evidence="2">
    <location>
        <begin position="42"/>
        <end position="88"/>
    </location>
</feature>
<name>A0A4S2MPC8_9PEZI</name>
<sequence>MFLNSSTTKRRRSNDDDSPESALPTSSLDLPPVKRPRQHEAPAYLTRLSDELFLRIASYLATKDLASFQRVSRRCQRIAVDSQVWRPLYHQRFVRSRPPGQSRPAVTQTTTTNWKDLYKLKHNWSRGSCVVREVDITEEREVPEEPSAESGVYTCGGIQDIVFTADAAHGLRAWRLRGSQEHWDETVVHDDSFIAGQDLPEDGLGEGFGAPTVMAVDGESDVRIGGKPNLTLGFSGGGFVMYQLDMTDPNSSIFRVRYQHRPSNSSRNGPEDRQITALESLGPFLSIMQRTTWTLYIFSPELQSVDGPGGRDTTGGPTVSGPTKRSHMISNNVLLKPKILATLRSASVWPPIALSLRRSVNQTILAAIVYSYPLCVSGWSVGIQELRFGLKESGGMAMVGSRIATAVAAGFTPVVSTARTTSSTWVPGLGPWSRSQLNDPPLSRPTSLSYSHPYLLSSHTDNTLTLYMVRSTDTALTVDQGQRLWGHTSAVEAVQLGGRGKAISISAQGMELRVWELEGGVSDRRRINASVKIEPVSPSSRTDSSVGSTHATMTRPAASQGILGGFDDEKVVLLRKRPPTIADDTAVDETATSSTTTTEDSTSAYGFIEKSPRISLVVYDFTR</sequence>
<dbReference type="EMBL" id="ML220183">
    <property type="protein sequence ID" value="TGZ76358.1"/>
    <property type="molecule type" value="Genomic_DNA"/>
</dbReference>
<feature type="region of interest" description="Disordered" evidence="1">
    <location>
        <begin position="1"/>
        <end position="36"/>
    </location>
</feature>
<evidence type="ECO:0000313" key="3">
    <source>
        <dbReference type="EMBL" id="TGZ76358.1"/>
    </source>
</evidence>
<dbReference type="InterPro" id="IPR001810">
    <property type="entry name" value="F-box_dom"/>
</dbReference>
<evidence type="ECO:0000256" key="1">
    <source>
        <dbReference type="SAM" id="MobiDB-lite"/>
    </source>
</evidence>
<organism evidence="3 4">
    <name type="scientific">Ascodesmis nigricans</name>
    <dbReference type="NCBI Taxonomy" id="341454"/>
    <lineage>
        <taxon>Eukaryota</taxon>
        <taxon>Fungi</taxon>
        <taxon>Dikarya</taxon>
        <taxon>Ascomycota</taxon>
        <taxon>Pezizomycotina</taxon>
        <taxon>Pezizomycetes</taxon>
        <taxon>Pezizales</taxon>
        <taxon>Ascodesmidaceae</taxon>
        <taxon>Ascodesmis</taxon>
    </lineage>
</organism>
<dbReference type="OrthoDB" id="3219396at2759"/>
<evidence type="ECO:0000313" key="4">
    <source>
        <dbReference type="Proteomes" id="UP000298138"/>
    </source>
</evidence>
<dbReference type="SUPFAM" id="SSF81383">
    <property type="entry name" value="F-box domain"/>
    <property type="match status" value="1"/>
</dbReference>
<accession>A0A4S2MPC8</accession>
<proteinExistence type="predicted"/>
<dbReference type="Gene3D" id="1.20.1280.50">
    <property type="match status" value="1"/>
</dbReference>
<dbReference type="Pfam" id="PF12937">
    <property type="entry name" value="F-box-like"/>
    <property type="match status" value="1"/>
</dbReference>
<dbReference type="Proteomes" id="UP000298138">
    <property type="component" value="Unassembled WGS sequence"/>
</dbReference>
<dbReference type="Pfam" id="PF25499">
    <property type="entry name" value="Beta-prop_pof12"/>
    <property type="match status" value="1"/>
</dbReference>
<dbReference type="PROSITE" id="PS50181">
    <property type="entry name" value="FBOX"/>
    <property type="match status" value="1"/>
</dbReference>
<dbReference type="AlphaFoldDB" id="A0A4S2MPC8"/>
<dbReference type="STRING" id="341454.A0A4S2MPC8"/>
<dbReference type="Gene3D" id="2.130.10.10">
    <property type="entry name" value="YVTN repeat-like/Quinoprotein amine dehydrogenase"/>
    <property type="match status" value="1"/>
</dbReference>
<protein>
    <recommendedName>
        <fullName evidence="2">F-box domain-containing protein</fullName>
    </recommendedName>
</protein>
<reference evidence="3 4" key="1">
    <citation type="submission" date="2019-04" db="EMBL/GenBank/DDBJ databases">
        <title>Comparative genomics and transcriptomics to analyze fruiting body development in filamentous ascomycetes.</title>
        <authorList>
            <consortium name="DOE Joint Genome Institute"/>
            <person name="Lutkenhaus R."/>
            <person name="Traeger S."/>
            <person name="Breuer J."/>
            <person name="Kuo A."/>
            <person name="Lipzen A."/>
            <person name="Pangilinan J."/>
            <person name="Dilworth D."/>
            <person name="Sandor L."/>
            <person name="Poggeler S."/>
            <person name="Barry K."/>
            <person name="Grigoriev I.V."/>
            <person name="Nowrousian M."/>
        </authorList>
    </citation>
    <scope>NUCLEOTIDE SEQUENCE [LARGE SCALE GENOMIC DNA]</scope>
    <source>
        <strain evidence="3 4">CBS 389.68</strain>
    </source>
</reference>
<dbReference type="InterPro" id="IPR036047">
    <property type="entry name" value="F-box-like_dom_sf"/>
</dbReference>
<dbReference type="InterPro" id="IPR015943">
    <property type="entry name" value="WD40/YVTN_repeat-like_dom_sf"/>
</dbReference>